<keyword evidence="1" id="KW-1133">Transmembrane helix</keyword>
<keyword evidence="1" id="KW-0812">Transmembrane</keyword>
<protein>
    <submittedName>
        <fullName evidence="3">Acyltransferase family protein</fullName>
    </submittedName>
</protein>
<dbReference type="GO" id="GO:0016747">
    <property type="term" value="F:acyltransferase activity, transferring groups other than amino-acyl groups"/>
    <property type="evidence" value="ECO:0007669"/>
    <property type="project" value="InterPro"/>
</dbReference>
<feature type="domain" description="Acyltransferase 3" evidence="2">
    <location>
        <begin position="5"/>
        <end position="342"/>
    </location>
</feature>
<feature type="transmembrane region" description="Helical" evidence="1">
    <location>
        <begin position="105"/>
        <end position="124"/>
    </location>
</feature>
<proteinExistence type="predicted"/>
<dbReference type="GO" id="GO:0016020">
    <property type="term" value="C:membrane"/>
    <property type="evidence" value="ECO:0007669"/>
    <property type="project" value="TreeGrafter"/>
</dbReference>
<evidence type="ECO:0000313" key="4">
    <source>
        <dbReference type="Proteomes" id="UP000061348"/>
    </source>
</evidence>
<keyword evidence="3" id="KW-0808">Transferase</keyword>
<feature type="transmembrane region" description="Helical" evidence="1">
    <location>
        <begin position="323"/>
        <end position="341"/>
    </location>
</feature>
<evidence type="ECO:0000259" key="2">
    <source>
        <dbReference type="Pfam" id="PF01757"/>
    </source>
</evidence>
<dbReference type="InterPro" id="IPR002656">
    <property type="entry name" value="Acyl_transf_3_dom"/>
</dbReference>
<keyword evidence="1" id="KW-0472">Membrane</keyword>
<dbReference type="Pfam" id="PF01757">
    <property type="entry name" value="Acyl_transf_3"/>
    <property type="match status" value="1"/>
</dbReference>
<reference evidence="3 4" key="1">
    <citation type="submission" date="2015-05" db="EMBL/GenBank/DDBJ databases">
        <title>A genomic and transcriptomic approach to investigate the blue pigment phenotype in Pseudomonas fluorescens.</title>
        <authorList>
            <person name="Andreani N.A."/>
            <person name="Cardazzo B."/>
        </authorList>
    </citation>
    <scope>NUCLEOTIDE SEQUENCE [LARGE SCALE GENOMIC DNA]</scope>
    <source>
        <strain evidence="3 4">Ps_22</strain>
    </source>
</reference>
<dbReference type="RefSeq" id="WP_060765312.1">
    <property type="nucleotide sequence ID" value="NZ_LCYA01000209.1"/>
</dbReference>
<evidence type="ECO:0000256" key="1">
    <source>
        <dbReference type="SAM" id="Phobius"/>
    </source>
</evidence>
<gene>
    <name evidence="3" type="ORF">PFLmoz3_05965</name>
</gene>
<feature type="transmembrane region" description="Helical" evidence="1">
    <location>
        <begin position="294"/>
        <end position="317"/>
    </location>
</feature>
<dbReference type="EMBL" id="LCYA01000209">
    <property type="protein sequence ID" value="KWV84395.1"/>
    <property type="molecule type" value="Genomic_DNA"/>
</dbReference>
<feature type="transmembrane region" description="Helical" evidence="1">
    <location>
        <begin position="12"/>
        <end position="30"/>
    </location>
</feature>
<organism evidence="3 4">
    <name type="scientific">Pseudomonas fluorescens</name>
    <dbReference type="NCBI Taxonomy" id="294"/>
    <lineage>
        <taxon>Bacteria</taxon>
        <taxon>Pseudomonadati</taxon>
        <taxon>Pseudomonadota</taxon>
        <taxon>Gammaproteobacteria</taxon>
        <taxon>Pseudomonadales</taxon>
        <taxon>Pseudomonadaceae</taxon>
        <taxon>Pseudomonas</taxon>
    </lineage>
</organism>
<keyword evidence="3" id="KW-0012">Acyltransferase</keyword>
<dbReference type="PATRIC" id="fig|294.194.peg.6614"/>
<dbReference type="Proteomes" id="UP000061348">
    <property type="component" value="Unassembled WGS sequence"/>
</dbReference>
<feature type="transmembrane region" description="Helical" evidence="1">
    <location>
        <begin position="240"/>
        <end position="259"/>
    </location>
</feature>
<dbReference type="InterPro" id="IPR050879">
    <property type="entry name" value="Acyltransferase_3"/>
</dbReference>
<dbReference type="PANTHER" id="PTHR23028">
    <property type="entry name" value="ACETYLTRANSFERASE"/>
    <property type="match status" value="1"/>
</dbReference>
<sequence>MQRIAFANALRGIAALCVVIAHYVLMFNYLRGEFGGLPALAEKPFPAWAISIFNPLNNLNMGAFGVALFFLISGLVIPISVAGLQGKHLAKTKFVIGRLFRIWPTYIVGLLITLGALEVAARYMGYTTSYTAPQVLTQMTLFRDWFGSSVPLDGVVWTLEVEIKFYLVVLLCWSMIGRGKLLPLFALGVATVVAANFYPGNIHQTGALAAFVFPIKYIFFMLIGVAFNYHFRGLLSLDRLFAISVGMLCVFGYSCFTEGWQVEVIVSYFAAFALFTAFYLLARDWNGGPVFDFLANISYPLYACHGAFGIVGMRIMIENGVSAIPALAIQTTITLLLSWIIHKAVENPTHILGKRIAKSLTATTELRPAAM</sequence>
<accession>A0A109LB50</accession>
<dbReference type="PANTHER" id="PTHR23028:SF131">
    <property type="entry name" value="BLR2367 PROTEIN"/>
    <property type="match status" value="1"/>
</dbReference>
<dbReference type="AlphaFoldDB" id="A0A109LB50"/>
<dbReference type="GO" id="GO:0000271">
    <property type="term" value="P:polysaccharide biosynthetic process"/>
    <property type="evidence" value="ECO:0007669"/>
    <property type="project" value="TreeGrafter"/>
</dbReference>
<feature type="transmembrane region" description="Helical" evidence="1">
    <location>
        <begin position="181"/>
        <end position="199"/>
    </location>
</feature>
<feature type="transmembrane region" description="Helical" evidence="1">
    <location>
        <begin position="63"/>
        <end position="84"/>
    </location>
</feature>
<comment type="caution">
    <text evidence="3">The sequence shown here is derived from an EMBL/GenBank/DDBJ whole genome shotgun (WGS) entry which is preliminary data.</text>
</comment>
<feature type="transmembrane region" description="Helical" evidence="1">
    <location>
        <begin position="205"/>
        <end position="228"/>
    </location>
</feature>
<evidence type="ECO:0000313" key="3">
    <source>
        <dbReference type="EMBL" id="KWV84395.1"/>
    </source>
</evidence>
<name>A0A109LB50_PSEFL</name>
<feature type="transmembrane region" description="Helical" evidence="1">
    <location>
        <begin position="265"/>
        <end position="282"/>
    </location>
</feature>